<dbReference type="CDD" id="cd00821">
    <property type="entry name" value="PH"/>
    <property type="match status" value="1"/>
</dbReference>
<dbReference type="Proteomes" id="UP000688137">
    <property type="component" value="Unassembled WGS sequence"/>
</dbReference>
<evidence type="ECO:0000259" key="1">
    <source>
        <dbReference type="PROSITE" id="PS50003"/>
    </source>
</evidence>
<dbReference type="Pfam" id="PF00169">
    <property type="entry name" value="PH"/>
    <property type="match status" value="1"/>
</dbReference>
<dbReference type="FunFam" id="3.90.1720.10:FF:000036">
    <property type="entry name" value="Palmitoyltransferase"/>
    <property type="match status" value="1"/>
</dbReference>
<proteinExistence type="predicted"/>
<comment type="caution">
    <text evidence="2">The sequence shown here is derived from an EMBL/GenBank/DDBJ whole genome shotgun (WGS) entry which is preliminary data.</text>
</comment>
<dbReference type="PROSITE" id="PS50003">
    <property type="entry name" value="PH_DOMAIN"/>
    <property type="match status" value="1"/>
</dbReference>
<dbReference type="AlphaFoldDB" id="A0A8S1LQ82"/>
<reference evidence="2" key="1">
    <citation type="submission" date="2021-01" db="EMBL/GenBank/DDBJ databases">
        <authorList>
            <consortium name="Genoscope - CEA"/>
            <person name="William W."/>
        </authorList>
    </citation>
    <scope>NUCLEOTIDE SEQUENCE</scope>
</reference>
<dbReference type="PANTHER" id="PTHR47112">
    <property type="entry name" value="PX DOMAIN-CONTAINING PROTEIN"/>
    <property type="match status" value="1"/>
</dbReference>
<protein>
    <recommendedName>
        <fullName evidence="1">PH domain-containing protein</fullName>
    </recommendedName>
</protein>
<feature type="domain" description="PH" evidence="1">
    <location>
        <begin position="53"/>
        <end position="150"/>
    </location>
</feature>
<dbReference type="PANTHER" id="PTHR47112:SF1">
    <property type="entry name" value="PX DOMAIN-CONTAINING PROTEIN"/>
    <property type="match status" value="1"/>
</dbReference>
<dbReference type="FunFam" id="2.30.29.30:FF:000737">
    <property type="entry name" value="Uncharacterized protein"/>
    <property type="match status" value="1"/>
</dbReference>
<evidence type="ECO:0000313" key="2">
    <source>
        <dbReference type="EMBL" id="CAD8068171.1"/>
    </source>
</evidence>
<organism evidence="2 3">
    <name type="scientific">Paramecium primaurelia</name>
    <dbReference type="NCBI Taxonomy" id="5886"/>
    <lineage>
        <taxon>Eukaryota</taxon>
        <taxon>Sar</taxon>
        <taxon>Alveolata</taxon>
        <taxon>Ciliophora</taxon>
        <taxon>Intramacronucleata</taxon>
        <taxon>Oligohymenophorea</taxon>
        <taxon>Peniculida</taxon>
        <taxon>Parameciidae</taxon>
        <taxon>Paramecium</taxon>
    </lineage>
</organism>
<dbReference type="InterPro" id="IPR024453">
    <property type="entry name" value="Peptidase_C92"/>
</dbReference>
<dbReference type="Pfam" id="PF05708">
    <property type="entry name" value="Peptidase_C92"/>
    <property type="match status" value="1"/>
</dbReference>
<keyword evidence="3" id="KW-1185">Reference proteome</keyword>
<gene>
    <name evidence="2" type="ORF">PPRIM_AZ9-3.1.T0420021</name>
</gene>
<name>A0A8S1LQ82_PARPR</name>
<dbReference type="InterPro" id="IPR001849">
    <property type="entry name" value="PH_domain"/>
</dbReference>
<dbReference type="EMBL" id="CAJJDM010000041">
    <property type="protein sequence ID" value="CAD8068171.1"/>
    <property type="molecule type" value="Genomic_DNA"/>
</dbReference>
<accession>A0A8S1LQ82</accession>
<sequence>MDQTPSTIDISEIAQDEEQQYQSYIRQESTMEKKLQYSISANNQIKGINLQDIYNKEGWLMKKSPKLLVGWQKRYVKIYDGKMQYFKGLDKFKGCIDFHLISVSITPIMKNNEIHEIRLELKGIKKIFQFKSIERKELDDWYRCIQQHILITQFYPKITPLNNESMWRFERISETYFRKKADTGDILLFRGQSSLSKIQRAFTGDNFDHVALLLRYNNGELFLFESMGQTGVSILSWDTFMRNNWHTLYQQMVYRQLEVNRSNEFLEKLEQFVKGSIGKRYQMSPSKLIKRFTKSSESIDDLEKDDKTFFCSELIAAAYKKMGIIDANRCAASYWPGIFAQNSKLQLTKGNLKQEQLIDFSLI</sequence>
<dbReference type="SMART" id="SM00233">
    <property type="entry name" value="PH"/>
    <property type="match status" value="1"/>
</dbReference>
<evidence type="ECO:0000313" key="3">
    <source>
        <dbReference type="Proteomes" id="UP000688137"/>
    </source>
</evidence>
<dbReference type="OMA" id="RCIQQHI"/>